<accession>A0A6A6E493</accession>
<organism evidence="3 4">
    <name type="scientific">Zopfia rhizophila CBS 207.26</name>
    <dbReference type="NCBI Taxonomy" id="1314779"/>
    <lineage>
        <taxon>Eukaryota</taxon>
        <taxon>Fungi</taxon>
        <taxon>Dikarya</taxon>
        <taxon>Ascomycota</taxon>
        <taxon>Pezizomycotina</taxon>
        <taxon>Dothideomycetes</taxon>
        <taxon>Dothideomycetes incertae sedis</taxon>
        <taxon>Zopfiaceae</taxon>
        <taxon>Zopfia</taxon>
    </lineage>
</organism>
<dbReference type="InterPro" id="IPR038305">
    <property type="entry name" value="HeLo_sf"/>
</dbReference>
<sequence length="602" mass="66359">MGFIGQDKLSKMERKKLESEKAFAPAEPSAISPELARNLPIPTYPDIPLALQKPIRTGSSMEAAGLALGAVSLLAGFKGAVDGYNLITDITSAFEGASFLIVKLKVENERLRIWGDYYGFNEGEKCARLKGMSTNAQSLMLYILMEMKMVTTDVDKLVKKYGVQMVEVEKNVENDPDLYQSAWSGSSYVKGIAKLQAGMDKKGLSIRKSIRWTITDGTKFEKLVDRLEYLNDSLEKMVPRSDIEMLALGLSSYILPAQNSNNSLITLQHSSLQLLASCATMKQIKLATRNIPAAVTPIKEHEVDQGTPLSDPIAVRVPGTWTCPSDSNLIDVLIEWQEINRSLQQTDRDLIYSRIRNLASLLAMPKPSLFCLLPCLGLIEDSEYAKQYTGHKRVGYVFQYPDNSSPDTPPVTLHEVIRSASTTKDKAKKYAPLGISEVAMSSSSQQKTHNLHLHHPSSHLTLTGFEFSRPDQSGEPSITRPQLPPSKPGDPPPPADPYLHPLIASPTPAKSTRLTDIYALGVLLFEIGIWRPVSNYAQANAEATQDMLLHNVPLLLKGCMGEVYANVVLRCLKGDFGPGAEGDELDKAFWKKVVRELDGCRA</sequence>
<proteinExistence type="predicted"/>
<feature type="region of interest" description="Disordered" evidence="1">
    <location>
        <begin position="462"/>
        <end position="504"/>
    </location>
</feature>
<dbReference type="AlphaFoldDB" id="A0A6A6E493"/>
<evidence type="ECO:0000313" key="3">
    <source>
        <dbReference type="EMBL" id="KAF2185572.1"/>
    </source>
</evidence>
<gene>
    <name evidence="3" type="ORF">K469DRAFT_687898</name>
</gene>
<feature type="domain" description="Prion-inhibition and propagation HeLo" evidence="2">
    <location>
        <begin position="65"/>
        <end position="241"/>
    </location>
</feature>
<evidence type="ECO:0000259" key="2">
    <source>
        <dbReference type="Pfam" id="PF14479"/>
    </source>
</evidence>
<keyword evidence="4" id="KW-1185">Reference proteome</keyword>
<dbReference type="OrthoDB" id="1911848at2759"/>
<dbReference type="Proteomes" id="UP000800200">
    <property type="component" value="Unassembled WGS sequence"/>
</dbReference>
<reference evidence="3" key="1">
    <citation type="journal article" date="2020" name="Stud. Mycol.">
        <title>101 Dothideomycetes genomes: a test case for predicting lifestyles and emergence of pathogens.</title>
        <authorList>
            <person name="Haridas S."/>
            <person name="Albert R."/>
            <person name="Binder M."/>
            <person name="Bloem J."/>
            <person name="Labutti K."/>
            <person name="Salamov A."/>
            <person name="Andreopoulos B."/>
            <person name="Baker S."/>
            <person name="Barry K."/>
            <person name="Bills G."/>
            <person name="Bluhm B."/>
            <person name="Cannon C."/>
            <person name="Castanera R."/>
            <person name="Culley D."/>
            <person name="Daum C."/>
            <person name="Ezra D."/>
            <person name="Gonzalez J."/>
            <person name="Henrissat B."/>
            <person name="Kuo A."/>
            <person name="Liang C."/>
            <person name="Lipzen A."/>
            <person name="Lutzoni F."/>
            <person name="Magnuson J."/>
            <person name="Mondo S."/>
            <person name="Nolan M."/>
            <person name="Ohm R."/>
            <person name="Pangilinan J."/>
            <person name="Park H.-J."/>
            <person name="Ramirez L."/>
            <person name="Alfaro M."/>
            <person name="Sun H."/>
            <person name="Tritt A."/>
            <person name="Yoshinaga Y."/>
            <person name="Zwiers L.-H."/>
            <person name="Turgeon B."/>
            <person name="Goodwin S."/>
            <person name="Spatafora J."/>
            <person name="Crous P."/>
            <person name="Grigoriev I."/>
        </authorList>
    </citation>
    <scope>NUCLEOTIDE SEQUENCE</scope>
    <source>
        <strain evidence="3">CBS 207.26</strain>
    </source>
</reference>
<dbReference type="InterPro" id="IPR029498">
    <property type="entry name" value="HeLo_dom"/>
</dbReference>
<protein>
    <recommendedName>
        <fullName evidence="2">Prion-inhibition and propagation HeLo domain-containing protein</fullName>
    </recommendedName>
</protein>
<feature type="compositionally biased region" description="Pro residues" evidence="1">
    <location>
        <begin position="482"/>
        <end position="496"/>
    </location>
</feature>
<dbReference type="Gene3D" id="1.20.120.1020">
    <property type="entry name" value="Prion-inhibition and propagation, HeLo domain"/>
    <property type="match status" value="1"/>
</dbReference>
<dbReference type="PANTHER" id="PTHR37542">
    <property type="entry name" value="HELO DOMAIN-CONTAINING PROTEIN-RELATED"/>
    <property type="match status" value="1"/>
</dbReference>
<evidence type="ECO:0000313" key="4">
    <source>
        <dbReference type="Proteomes" id="UP000800200"/>
    </source>
</evidence>
<dbReference type="PANTHER" id="PTHR37542:SF1">
    <property type="entry name" value="PRION-INHIBITION AND PROPAGATION HELO DOMAIN-CONTAINING PROTEIN"/>
    <property type="match status" value="1"/>
</dbReference>
<dbReference type="Pfam" id="PF14479">
    <property type="entry name" value="HeLo"/>
    <property type="match status" value="1"/>
</dbReference>
<name>A0A6A6E493_9PEZI</name>
<feature type="compositionally biased region" description="Polar residues" evidence="1">
    <location>
        <begin position="470"/>
        <end position="480"/>
    </location>
</feature>
<evidence type="ECO:0000256" key="1">
    <source>
        <dbReference type="SAM" id="MobiDB-lite"/>
    </source>
</evidence>
<dbReference type="EMBL" id="ML994633">
    <property type="protein sequence ID" value="KAF2185572.1"/>
    <property type="molecule type" value="Genomic_DNA"/>
</dbReference>